<evidence type="ECO:0000313" key="1">
    <source>
        <dbReference type="EMBL" id="PBK88627.1"/>
    </source>
</evidence>
<organism evidence="1 2">
    <name type="scientific">Armillaria gallica</name>
    <name type="common">Bulbous honey fungus</name>
    <name type="synonym">Armillaria bulbosa</name>
    <dbReference type="NCBI Taxonomy" id="47427"/>
    <lineage>
        <taxon>Eukaryota</taxon>
        <taxon>Fungi</taxon>
        <taxon>Dikarya</taxon>
        <taxon>Basidiomycota</taxon>
        <taxon>Agaricomycotina</taxon>
        <taxon>Agaricomycetes</taxon>
        <taxon>Agaricomycetidae</taxon>
        <taxon>Agaricales</taxon>
        <taxon>Marasmiineae</taxon>
        <taxon>Physalacriaceae</taxon>
        <taxon>Armillaria</taxon>
    </lineage>
</organism>
<protein>
    <submittedName>
        <fullName evidence="1">Uncharacterized protein</fullName>
    </submittedName>
</protein>
<accession>A0A2H3DHS5</accession>
<name>A0A2H3DHS5_ARMGA</name>
<reference evidence="2" key="1">
    <citation type="journal article" date="2017" name="Nat. Ecol. Evol.">
        <title>Genome expansion and lineage-specific genetic innovations in the forest pathogenic fungi Armillaria.</title>
        <authorList>
            <person name="Sipos G."/>
            <person name="Prasanna A.N."/>
            <person name="Walter M.C."/>
            <person name="O'Connor E."/>
            <person name="Balint B."/>
            <person name="Krizsan K."/>
            <person name="Kiss B."/>
            <person name="Hess J."/>
            <person name="Varga T."/>
            <person name="Slot J."/>
            <person name="Riley R."/>
            <person name="Boka B."/>
            <person name="Rigling D."/>
            <person name="Barry K."/>
            <person name="Lee J."/>
            <person name="Mihaltcheva S."/>
            <person name="LaButti K."/>
            <person name="Lipzen A."/>
            <person name="Waldron R."/>
            <person name="Moloney N.M."/>
            <person name="Sperisen C."/>
            <person name="Kredics L."/>
            <person name="Vagvoelgyi C."/>
            <person name="Patrignani A."/>
            <person name="Fitzpatrick D."/>
            <person name="Nagy I."/>
            <person name="Doyle S."/>
            <person name="Anderson J.B."/>
            <person name="Grigoriev I.V."/>
            <person name="Gueldener U."/>
            <person name="Muensterkoetter M."/>
            <person name="Nagy L.G."/>
        </authorList>
    </citation>
    <scope>NUCLEOTIDE SEQUENCE [LARGE SCALE GENOMIC DNA]</scope>
    <source>
        <strain evidence="2">Ar21-2</strain>
    </source>
</reference>
<dbReference type="Proteomes" id="UP000217790">
    <property type="component" value="Unassembled WGS sequence"/>
</dbReference>
<gene>
    <name evidence="1" type="ORF">ARMGADRAFT_1033961</name>
</gene>
<dbReference type="AlphaFoldDB" id="A0A2H3DHS5"/>
<evidence type="ECO:0000313" key="2">
    <source>
        <dbReference type="Proteomes" id="UP000217790"/>
    </source>
</evidence>
<keyword evidence="2" id="KW-1185">Reference proteome</keyword>
<sequence length="304" mass="32905">MPSQRAPDIYASMLKPHGHGYALLCPDTPSNHPLGIQFGDLGYLDDKGGFVYLFNVCKAANDPVNVNRTPPDFVQLTGIDGIADILIRRRLFRNNETIHAVAGRKKSIGANVSVTTSFVPAALGSGFEFTSAGTQAALLVLPDGATSYTCRRPSMMEHHATNYAHSWYKYFNGPGQSRQIPNGMLYLVTGCIKCRSWANACYSHDVESRAVSLNLSIASGGANASGTPYCKWVVQSDSPVHRRSHPEPPTLVPAPASTPALVAATTLRRDPNPPNLPEATENQTVFLHGISMILNRGQVILKCY</sequence>
<dbReference type="EMBL" id="KZ293672">
    <property type="protein sequence ID" value="PBK88627.1"/>
    <property type="molecule type" value="Genomic_DNA"/>
</dbReference>
<dbReference type="InParanoid" id="A0A2H3DHS5"/>
<dbReference type="OrthoDB" id="2662290at2759"/>
<proteinExistence type="predicted"/>